<gene>
    <name evidence="6" type="ORF">TrVE_jg2391</name>
</gene>
<evidence type="ECO:0000259" key="5">
    <source>
        <dbReference type="PROSITE" id="PS51443"/>
    </source>
</evidence>
<feature type="domain" description="Peptidase C83" evidence="5">
    <location>
        <begin position="22"/>
        <end position="250"/>
    </location>
</feature>
<dbReference type="SUPFAM" id="SSF54001">
    <property type="entry name" value="Cysteine proteinases"/>
    <property type="match status" value="1"/>
</dbReference>
<keyword evidence="2" id="KW-0104">Cadmium</keyword>
<keyword evidence="3" id="KW-0808">Transferase</keyword>
<sequence>MSTKQQQEKASKASIKVIKKEKAEYSFHRRVLPPPSISLSSPPGTTLFTSSLLSSGCLRFFTLISHFSTQDSPAYCGLSTLTIILNALNVDPRKQWKGSVWRYYHENMLNCCKDLEKVKEEGITFETFCCLVRCQGLRIEKRYADTFEGNFDELTNEFRKSVIDTCCNASEEKYLAVSYSRKHLSQTGDGHFSPVGAYDSKTDKILILDTARFKYQPHWVDLKVICEAMLLVDKETGRSRGYAVLSMKEDSGIVVSKLLTAEVHEEEWRKKVERLKKLKGEVEKIQFIEENGGVLNFFQPTVAPVRSSEKEEISKLIASLEKTSAFLDNEGVAVSKEGDRCCDAAQNLIELGVRHVVALFLLAVRGGEEGEEVDKDLMEEVEATKKVLDCTHCEECGDL</sequence>
<dbReference type="InterPro" id="IPR038765">
    <property type="entry name" value="Papain-like_cys_pep_sf"/>
</dbReference>
<keyword evidence="7" id="KW-1185">Reference proteome</keyword>
<dbReference type="InterPro" id="IPR038156">
    <property type="entry name" value="PCS_N_sf"/>
</dbReference>
<dbReference type="InterPro" id="IPR007719">
    <property type="entry name" value="PCS_N"/>
</dbReference>
<proteinExistence type="predicted"/>
<dbReference type="GO" id="GO:0016756">
    <property type="term" value="F:glutathione gamma-glutamylcysteinyltransferase activity"/>
    <property type="evidence" value="ECO:0007669"/>
    <property type="project" value="UniProtKB-EC"/>
</dbReference>
<evidence type="ECO:0000256" key="1">
    <source>
        <dbReference type="ARBA" id="ARBA00012468"/>
    </source>
</evidence>
<evidence type="ECO:0000256" key="2">
    <source>
        <dbReference type="ARBA" id="ARBA00022539"/>
    </source>
</evidence>
<dbReference type="GO" id="GO:0010038">
    <property type="term" value="P:response to metal ion"/>
    <property type="evidence" value="ECO:0007669"/>
    <property type="project" value="InterPro"/>
</dbReference>
<accession>A0A9W7EQN5</accession>
<dbReference type="PROSITE" id="PS51443">
    <property type="entry name" value="PCS"/>
    <property type="match status" value="1"/>
</dbReference>
<evidence type="ECO:0000313" key="6">
    <source>
        <dbReference type="EMBL" id="GMH88023.1"/>
    </source>
</evidence>
<dbReference type="Proteomes" id="UP001165160">
    <property type="component" value="Unassembled WGS sequence"/>
</dbReference>
<evidence type="ECO:0000256" key="3">
    <source>
        <dbReference type="ARBA" id="ARBA00022679"/>
    </source>
</evidence>
<dbReference type="Gene3D" id="3.90.70.30">
    <property type="entry name" value="Phytochelatin synthase, N-terminal domain"/>
    <property type="match status" value="1"/>
</dbReference>
<dbReference type="AlphaFoldDB" id="A0A9W7EQN5"/>
<dbReference type="EMBL" id="BRXX01000077">
    <property type="protein sequence ID" value="GMH88023.1"/>
    <property type="molecule type" value="Genomic_DNA"/>
</dbReference>
<dbReference type="GO" id="GO:0046872">
    <property type="term" value="F:metal ion binding"/>
    <property type="evidence" value="ECO:0007669"/>
    <property type="project" value="UniProtKB-KW"/>
</dbReference>
<organism evidence="6 7">
    <name type="scientific">Triparma verrucosa</name>
    <dbReference type="NCBI Taxonomy" id="1606542"/>
    <lineage>
        <taxon>Eukaryota</taxon>
        <taxon>Sar</taxon>
        <taxon>Stramenopiles</taxon>
        <taxon>Ochrophyta</taxon>
        <taxon>Bolidophyceae</taxon>
        <taxon>Parmales</taxon>
        <taxon>Triparmaceae</taxon>
        <taxon>Triparma</taxon>
    </lineage>
</organism>
<dbReference type="EC" id="2.3.2.15" evidence="1"/>
<reference evidence="7" key="1">
    <citation type="journal article" date="2023" name="Commun. Biol.">
        <title>Genome analysis of Parmales, the sister group of diatoms, reveals the evolutionary specialization of diatoms from phago-mixotrophs to photoautotrophs.</title>
        <authorList>
            <person name="Ban H."/>
            <person name="Sato S."/>
            <person name="Yoshikawa S."/>
            <person name="Yamada K."/>
            <person name="Nakamura Y."/>
            <person name="Ichinomiya M."/>
            <person name="Sato N."/>
            <person name="Blanc-Mathieu R."/>
            <person name="Endo H."/>
            <person name="Kuwata A."/>
            <person name="Ogata H."/>
        </authorList>
    </citation>
    <scope>NUCLEOTIDE SEQUENCE [LARGE SCALE GENOMIC DNA]</scope>
    <source>
        <strain evidence="7">NIES 3699</strain>
    </source>
</reference>
<name>A0A9W7EQN5_9STRA</name>
<dbReference type="PANTHER" id="PTHR33447">
    <property type="entry name" value="GLUTATHIONE GAMMA-GLUTAMYLCYSTEINYLTRANSFERASE"/>
    <property type="match status" value="1"/>
</dbReference>
<dbReference type="GO" id="GO:0046938">
    <property type="term" value="P:phytochelatin biosynthetic process"/>
    <property type="evidence" value="ECO:0007669"/>
    <property type="project" value="InterPro"/>
</dbReference>
<evidence type="ECO:0000313" key="7">
    <source>
        <dbReference type="Proteomes" id="UP001165160"/>
    </source>
</evidence>
<dbReference type="FunFam" id="3.90.70.30:FF:000001">
    <property type="entry name" value="Glutathione gamma-glutamylcysteinyltransferase 1"/>
    <property type="match status" value="1"/>
</dbReference>
<protein>
    <recommendedName>
        <fullName evidence="1">glutathione gamma-glutamylcysteinyltransferase</fullName>
        <ecNumber evidence="1">2.3.2.15</ecNumber>
    </recommendedName>
</protein>
<comment type="caution">
    <text evidence="6">The sequence shown here is derived from an EMBL/GenBank/DDBJ whole genome shotgun (WGS) entry which is preliminary data.</text>
</comment>
<dbReference type="InterPro" id="IPR040409">
    <property type="entry name" value="PCS-like"/>
</dbReference>
<evidence type="ECO:0000256" key="4">
    <source>
        <dbReference type="ARBA" id="ARBA00022723"/>
    </source>
</evidence>
<dbReference type="Pfam" id="PF05023">
    <property type="entry name" value="Phytochelatin"/>
    <property type="match status" value="1"/>
</dbReference>
<keyword evidence="4" id="KW-0479">Metal-binding</keyword>